<feature type="transmembrane region" description="Helical" evidence="2">
    <location>
        <begin position="55"/>
        <end position="73"/>
    </location>
</feature>
<feature type="region of interest" description="Disordered" evidence="1">
    <location>
        <begin position="1"/>
        <end position="26"/>
    </location>
</feature>
<feature type="transmembrane region" description="Helical" evidence="2">
    <location>
        <begin position="146"/>
        <end position="168"/>
    </location>
</feature>
<sequence length="285" mass="32046">MLGVSLGQSGSGRPSGRQTSTKKPKKLTKRVFKAVMKSYRFKLPMYDFPLRLRPWFIGFATLIMLILAFLGFTNFAHSLPLNDKILHLVCLCLATTVVYFVFDVEEDARRIWFWRHAPLILTAVICFVFGGIVSEIVQSLLPYKEFQVGDVAANLIGSSIGLWTAYYLERYYRRRQEISRLYRPISLDPDELSESDLDDDEASGTMLLPTHHDRSTQGQGKGKASAFSRDEGRIRLEDVWDEREEIFGIGDESDDEDGQKAHGGPSARGDNTSSPAGPRIVVTSS</sequence>
<dbReference type="PANTHER" id="PTHR28008:SF1">
    <property type="entry name" value="DOMAIN PROTEIN, PUTATIVE (AFU_ORTHOLOGUE AFUA_3G10980)-RELATED"/>
    <property type="match status" value="1"/>
</dbReference>
<dbReference type="Proteomes" id="UP000053477">
    <property type="component" value="Unassembled WGS sequence"/>
</dbReference>
<proteinExistence type="predicted"/>
<dbReference type="AlphaFoldDB" id="A0A0H2SCN7"/>
<evidence type="ECO:0000256" key="2">
    <source>
        <dbReference type="SAM" id="Phobius"/>
    </source>
</evidence>
<name>A0A0H2SCN7_9AGAM</name>
<protein>
    <recommendedName>
        <fullName evidence="5">VanZ-like domain-containing protein</fullName>
    </recommendedName>
</protein>
<organism evidence="3 4">
    <name type="scientific">Schizopora paradoxa</name>
    <dbReference type="NCBI Taxonomy" id="27342"/>
    <lineage>
        <taxon>Eukaryota</taxon>
        <taxon>Fungi</taxon>
        <taxon>Dikarya</taxon>
        <taxon>Basidiomycota</taxon>
        <taxon>Agaricomycotina</taxon>
        <taxon>Agaricomycetes</taxon>
        <taxon>Hymenochaetales</taxon>
        <taxon>Schizoporaceae</taxon>
        <taxon>Schizopora</taxon>
    </lineage>
</organism>
<keyword evidence="4" id="KW-1185">Reference proteome</keyword>
<feature type="compositionally biased region" description="Acidic residues" evidence="1">
    <location>
        <begin position="191"/>
        <end position="202"/>
    </location>
</feature>
<keyword evidence="2" id="KW-0472">Membrane</keyword>
<feature type="region of interest" description="Disordered" evidence="1">
    <location>
        <begin position="191"/>
        <end position="229"/>
    </location>
</feature>
<dbReference type="EMBL" id="KQ085886">
    <property type="protein sequence ID" value="KLO19498.1"/>
    <property type="molecule type" value="Genomic_DNA"/>
</dbReference>
<dbReference type="InParanoid" id="A0A0H2SCN7"/>
<accession>A0A0H2SCN7</accession>
<evidence type="ECO:0008006" key="5">
    <source>
        <dbReference type="Google" id="ProtNLM"/>
    </source>
</evidence>
<feature type="region of interest" description="Disordered" evidence="1">
    <location>
        <begin position="245"/>
        <end position="285"/>
    </location>
</feature>
<evidence type="ECO:0000313" key="3">
    <source>
        <dbReference type="EMBL" id="KLO19498.1"/>
    </source>
</evidence>
<keyword evidence="2" id="KW-0812">Transmembrane</keyword>
<evidence type="ECO:0000256" key="1">
    <source>
        <dbReference type="SAM" id="MobiDB-lite"/>
    </source>
</evidence>
<feature type="compositionally biased region" description="Low complexity" evidence="1">
    <location>
        <begin position="7"/>
        <end position="19"/>
    </location>
</feature>
<gene>
    <name evidence="3" type="ORF">SCHPADRAFT_817967</name>
</gene>
<feature type="transmembrane region" description="Helical" evidence="2">
    <location>
        <begin position="85"/>
        <end position="102"/>
    </location>
</feature>
<dbReference type="PANTHER" id="PTHR28008">
    <property type="entry name" value="DOMAIN PROTEIN, PUTATIVE (AFU_ORTHOLOGUE AFUA_3G10980)-RELATED"/>
    <property type="match status" value="1"/>
</dbReference>
<dbReference type="OrthoDB" id="63581at2759"/>
<reference evidence="3 4" key="1">
    <citation type="submission" date="2015-04" db="EMBL/GenBank/DDBJ databases">
        <title>Complete genome sequence of Schizopora paradoxa KUC8140, a cosmopolitan wood degrader in East Asia.</title>
        <authorList>
            <consortium name="DOE Joint Genome Institute"/>
            <person name="Min B."/>
            <person name="Park H."/>
            <person name="Jang Y."/>
            <person name="Kim J.-J."/>
            <person name="Kim K.H."/>
            <person name="Pangilinan J."/>
            <person name="Lipzen A."/>
            <person name="Riley R."/>
            <person name="Grigoriev I.V."/>
            <person name="Spatafora J.W."/>
            <person name="Choi I.-G."/>
        </authorList>
    </citation>
    <scope>NUCLEOTIDE SEQUENCE [LARGE SCALE GENOMIC DNA]</scope>
    <source>
        <strain evidence="3 4">KUC8140</strain>
    </source>
</reference>
<evidence type="ECO:0000313" key="4">
    <source>
        <dbReference type="Proteomes" id="UP000053477"/>
    </source>
</evidence>
<keyword evidence="2" id="KW-1133">Transmembrane helix</keyword>
<feature type="transmembrane region" description="Helical" evidence="2">
    <location>
        <begin position="114"/>
        <end position="134"/>
    </location>
</feature>